<keyword evidence="2" id="KW-1185">Reference proteome</keyword>
<proteinExistence type="predicted"/>
<organism evidence="1 2">
    <name type="scientific">Colletotrichum plurivorum</name>
    <dbReference type="NCBI Taxonomy" id="2175906"/>
    <lineage>
        <taxon>Eukaryota</taxon>
        <taxon>Fungi</taxon>
        <taxon>Dikarya</taxon>
        <taxon>Ascomycota</taxon>
        <taxon>Pezizomycotina</taxon>
        <taxon>Sordariomycetes</taxon>
        <taxon>Hypocreomycetidae</taxon>
        <taxon>Glomerellales</taxon>
        <taxon>Glomerellaceae</taxon>
        <taxon>Colletotrichum</taxon>
        <taxon>Colletotrichum orchidearum species complex</taxon>
    </lineage>
</organism>
<dbReference type="EMBL" id="WIGO01000071">
    <property type="protein sequence ID" value="KAF6832272.1"/>
    <property type="molecule type" value="Genomic_DNA"/>
</dbReference>
<dbReference type="AlphaFoldDB" id="A0A8H6KIM3"/>
<accession>A0A8H6KIM3</accession>
<gene>
    <name evidence="1" type="ORF">CPLU01_06236</name>
</gene>
<reference evidence="1" key="1">
    <citation type="journal article" date="2020" name="Phytopathology">
        <title>Genome Sequence Resources of Colletotrichum truncatum, C. plurivorum, C. musicola, and C. sojae: Four Species Pathogenic to Soybean (Glycine max).</title>
        <authorList>
            <person name="Rogerio F."/>
            <person name="Boufleur T.R."/>
            <person name="Ciampi-Guillardi M."/>
            <person name="Sukno S.A."/>
            <person name="Thon M.R."/>
            <person name="Massola Junior N.S."/>
            <person name="Baroncelli R."/>
        </authorList>
    </citation>
    <scope>NUCLEOTIDE SEQUENCE</scope>
    <source>
        <strain evidence="1">LFN00145</strain>
    </source>
</reference>
<evidence type="ECO:0000313" key="2">
    <source>
        <dbReference type="Proteomes" id="UP000654918"/>
    </source>
</evidence>
<comment type="caution">
    <text evidence="1">The sequence shown here is derived from an EMBL/GenBank/DDBJ whole genome shotgun (WGS) entry which is preliminary data.</text>
</comment>
<sequence length="94" mass="10056">MIRIVPIRVRGGWPISSDCRATISGTGKLSEALAHGGHPRCGATTRGSFGGTTQPPNLRVFGSDMQRWWCVEDATNGDGLSDVASSVSLRRWDA</sequence>
<evidence type="ECO:0000313" key="1">
    <source>
        <dbReference type="EMBL" id="KAF6832272.1"/>
    </source>
</evidence>
<name>A0A8H6KIM3_9PEZI</name>
<dbReference type="Proteomes" id="UP000654918">
    <property type="component" value="Unassembled WGS sequence"/>
</dbReference>
<protein>
    <submittedName>
        <fullName evidence="1">Uncharacterized protein</fullName>
    </submittedName>
</protein>